<reference evidence="2 3" key="1">
    <citation type="submission" date="2016-06" db="EMBL/GenBank/DDBJ databases">
        <title>Complete genome sequences of Bordetella bronchialis and Bordetella flabilis.</title>
        <authorList>
            <person name="LiPuma J.J."/>
            <person name="Spilker T."/>
        </authorList>
    </citation>
    <scope>NUCLEOTIDE SEQUENCE [LARGE SCALE GENOMIC DNA]</scope>
    <source>
        <strain evidence="2 3">AU10664</strain>
    </source>
</reference>
<name>A0A193GAY9_9BORD</name>
<organism evidence="2 3">
    <name type="scientific">Bordetella flabilis</name>
    <dbReference type="NCBI Taxonomy" id="463014"/>
    <lineage>
        <taxon>Bacteria</taxon>
        <taxon>Pseudomonadati</taxon>
        <taxon>Pseudomonadota</taxon>
        <taxon>Betaproteobacteria</taxon>
        <taxon>Burkholderiales</taxon>
        <taxon>Alcaligenaceae</taxon>
        <taxon>Bordetella</taxon>
    </lineage>
</organism>
<gene>
    <name evidence="2" type="ORF">BAU07_06380</name>
</gene>
<dbReference type="STRING" id="463014.BAU07_06380"/>
<protein>
    <submittedName>
        <fullName evidence="2">Uncharacterized protein</fullName>
    </submittedName>
</protein>
<feature type="region of interest" description="Disordered" evidence="1">
    <location>
        <begin position="1"/>
        <end position="23"/>
    </location>
</feature>
<accession>A0A193GAY9</accession>
<evidence type="ECO:0000313" key="3">
    <source>
        <dbReference type="Proteomes" id="UP000091926"/>
    </source>
</evidence>
<keyword evidence="3" id="KW-1185">Reference proteome</keyword>
<evidence type="ECO:0000313" key="2">
    <source>
        <dbReference type="EMBL" id="ANN76788.1"/>
    </source>
</evidence>
<dbReference type="KEGG" id="bfz:BAU07_06380"/>
<sequence>MLVQETGSIAALNRATGKQDRDSTYSQILNGSISSATGRPKEMGATMARKIEEHLGKPLGWMDTDPEDARTKWPFIDIAPSRFSALPDRVKGRIEERVLAMIEEWERSEDTMTELQKAVSEMEGIAASAHSRKRRA</sequence>
<dbReference type="Proteomes" id="UP000091926">
    <property type="component" value="Chromosome"/>
</dbReference>
<evidence type="ECO:0000256" key="1">
    <source>
        <dbReference type="SAM" id="MobiDB-lite"/>
    </source>
</evidence>
<dbReference type="AlphaFoldDB" id="A0A193GAY9"/>
<proteinExistence type="predicted"/>
<dbReference type="EMBL" id="CP016172">
    <property type="protein sequence ID" value="ANN76788.1"/>
    <property type="molecule type" value="Genomic_DNA"/>
</dbReference>